<dbReference type="AlphaFoldDB" id="A0A8J2WX92"/>
<keyword evidence="6" id="KW-0732">Signal</keyword>
<evidence type="ECO:0008006" key="11">
    <source>
        <dbReference type="Google" id="ProtNLM"/>
    </source>
</evidence>
<keyword evidence="5" id="KW-0472">Membrane</keyword>
<keyword evidence="5" id="KW-1133">Transmembrane helix</keyword>
<proteinExistence type="predicted"/>
<dbReference type="Gene3D" id="3.10.100.10">
    <property type="entry name" value="Mannose-Binding Protein A, subunit A"/>
    <property type="match status" value="1"/>
</dbReference>
<name>A0A8J2WX92_9STRA</name>
<dbReference type="InterPro" id="IPR011016">
    <property type="entry name" value="Znf_RING-CH"/>
</dbReference>
<sequence>MLRAGAALLLFRSALATNSTCGVGYEPVGTKCLQLTGSGYTFDECATTECPKRGGHIIAAIASQEEFDAVYDAVTGGGLQGGWPGGCAFVGLHRCNAQETWRWTTGDAGTDAPWGDGEPNDWAGSEDCGMVCDHIDGGLNDGPCHNTIHCICEEGTEELVRYDEGQCPEPDWAGWYTLAFLLGFFFWLCAIYGCAGLPQMCSNYKAFANGACFGIVLFCILLTALWTHIVAACYGMNAGIYVSAHIGAAVGFLAALALAAYTRHRMALDNDEYSPNTPALEMVPVVPTQQQIVQIQVPPNSCPGMHVQVRILDGRIVNVPIPAGAMPGQIISVAVPAPAPTSVSSEAIPVAEAYHAERVNGAPLGEENCVICQDAIRGGHERLPCSHVFHRACLERWLRDREHRFCPICKRPV</sequence>
<dbReference type="PANTHER" id="PTHR45969">
    <property type="entry name" value="RING ZINC FINGER PROTEIN-RELATED"/>
    <property type="match status" value="1"/>
</dbReference>
<evidence type="ECO:0000256" key="1">
    <source>
        <dbReference type="ARBA" id="ARBA00022723"/>
    </source>
</evidence>
<evidence type="ECO:0000256" key="6">
    <source>
        <dbReference type="SAM" id="SignalP"/>
    </source>
</evidence>
<evidence type="ECO:0000256" key="3">
    <source>
        <dbReference type="ARBA" id="ARBA00022833"/>
    </source>
</evidence>
<protein>
    <recommendedName>
        <fullName evidence="11">RING-type domain-containing protein</fullName>
    </recommendedName>
</protein>
<dbReference type="SUPFAM" id="SSF57850">
    <property type="entry name" value="RING/U-box"/>
    <property type="match status" value="1"/>
</dbReference>
<dbReference type="SMART" id="SM00744">
    <property type="entry name" value="RINGv"/>
    <property type="match status" value="1"/>
</dbReference>
<dbReference type="PROSITE" id="PS50041">
    <property type="entry name" value="C_TYPE_LECTIN_2"/>
    <property type="match status" value="1"/>
</dbReference>
<dbReference type="EMBL" id="CAKKNE010000003">
    <property type="protein sequence ID" value="CAH0371169.1"/>
    <property type="molecule type" value="Genomic_DNA"/>
</dbReference>
<evidence type="ECO:0000256" key="2">
    <source>
        <dbReference type="ARBA" id="ARBA00022771"/>
    </source>
</evidence>
<reference evidence="9" key="1">
    <citation type="submission" date="2021-11" db="EMBL/GenBank/DDBJ databases">
        <authorList>
            <consortium name="Genoscope - CEA"/>
            <person name="William W."/>
        </authorList>
    </citation>
    <scope>NUCLEOTIDE SEQUENCE</scope>
</reference>
<keyword evidence="1" id="KW-0479">Metal-binding</keyword>
<dbReference type="GO" id="GO:0008270">
    <property type="term" value="F:zinc ion binding"/>
    <property type="evidence" value="ECO:0007669"/>
    <property type="project" value="UniProtKB-KW"/>
</dbReference>
<dbReference type="InterPro" id="IPR001841">
    <property type="entry name" value="Znf_RING"/>
</dbReference>
<dbReference type="PROSITE" id="PS50089">
    <property type="entry name" value="ZF_RING_2"/>
    <property type="match status" value="1"/>
</dbReference>
<dbReference type="GO" id="GO:0061630">
    <property type="term" value="F:ubiquitin protein ligase activity"/>
    <property type="evidence" value="ECO:0007669"/>
    <property type="project" value="TreeGrafter"/>
</dbReference>
<organism evidence="9 10">
    <name type="scientific">Pelagomonas calceolata</name>
    <dbReference type="NCBI Taxonomy" id="35677"/>
    <lineage>
        <taxon>Eukaryota</taxon>
        <taxon>Sar</taxon>
        <taxon>Stramenopiles</taxon>
        <taxon>Ochrophyta</taxon>
        <taxon>Pelagophyceae</taxon>
        <taxon>Pelagomonadales</taxon>
        <taxon>Pelagomonadaceae</taxon>
        <taxon>Pelagomonas</taxon>
    </lineage>
</organism>
<dbReference type="Gene3D" id="3.30.40.10">
    <property type="entry name" value="Zinc/RING finger domain, C3HC4 (zinc finger)"/>
    <property type="match status" value="1"/>
</dbReference>
<evidence type="ECO:0000256" key="5">
    <source>
        <dbReference type="SAM" id="Phobius"/>
    </source>
</evidence>
<keyword evidence="3" id="KW-0862">Zinc</keyword>
<evidence type="ECO:0000256" key="4">
    <source>
        <dbReference type="PROSITE-ProRule" id="PRU00175"/>
    </source>
</evidence>
<keyword evidence="2 4" id="KW-0863">Zinc-finger</keyword>
<keyword evidence="10" id="KW-1185">Reference proteome</keyword>
<evidence type="ECO:0000313" key="10">
    <source>
        <dbReference type="Proteomes" id="UP000789595"/>
    </source>
</evidence>
<feature type="chain" id="PRO_5035237491" description="RING-type domain-containing protein" evidence="6">
    <location>
        <begin position="17"/>
        <end position="413"/>
    </location>
</feature>
<dbReference type="InterPro" id="IPR016186">
    <property type="entry name" value="C-type_lectin-like/link_sf"/>
</dbReference>
<dbReference type="Pfam" id="PF13639">
    <property type="entry name" value="zf-RING_2"/>
    <property type="match status" value="1"/>
</dbReference>
<feature type="signal peptide" evidence="6">
    <location>
        <begin position="1"/>
        <end position="16"/>
    </location>
</feature>
<dbReference type="SUPFAM" id="SSF56436">
    <property type="entry name" value="C-type lectin-like"/>
    <property type="match status" value="1"/>
</dbReference>
<dbReference type="InterPro" id="IPR001304">
    <property type="entry name" value="C-type_lectin-like"/>
</dbReference>
<evidence type="ECO:0000259" key="8">
    <source>
        <dbReference type="PROSITE" id="PS50089"/>
    </source>
</evidence>
<dbReference type="Pfam" id="PF00059">
    <property type="entry name" value="Lectin_C"/>
    <property type="match status" value="1"/>
</dbReference>
<dbReference type="SMART" id="SM00184">
    <property type="entry name" value="RING"/>
    <property type="match status" value="1"/>
</dbReference>
<evidence type="ECO:0000259" key="7">
    <source>
        <dbReference type="PROSITE" id="PS50041"/>
    </source>
</evidence>
<dbReference type="InterPro" id="IPR013083">
    <property type="entry name" value="Znf_RING/FYVE/PHD"/>
</dbReference>
<feature type="domain" description="C-type lectin" evidence="7">
    <location>
        <begin position="35"/>
        <end position="153"/>
    </location>
</feature>
<feature type="transmembrane region" description="Helical" evidence="5">
    <location>
        <begin position="206"/>
        <end position="226"/>
    </location>
</feature>
<comment type="caution">
    <text evidence="9">The sequence shown here is derived from an EMBL/GenBank/DDBJ whole genome shotgun (WGS) entry which is preliminary data.</text>
</comment>
<dbReference type="PANTHER" id="PTHR45969:SF69">
    <property type="entry name" value="FINGER DOMAIN PROTEIN, PUTATIVE (AFU_ORTHOLOGUE AFUA_3G12190)-RELATED"/>
    <property type="match status" value="1"/>
</dbReference>
<dbReference type="SMART" id="SM00034">
    <property type="entry name" value="CLECT"/>
    <property type="match status" value="1"/>
</dbReference>
<dbReference type="GO" id="GO:0016567">
    <property type="term" value="P:protein ubiquitination"/>
    <property type="evidence" value="ECO:0007669"/>
    <property type="project" value="TreeGrafter"/>
</dbReference>
<accession>A0A8J2WX92</accession>
<dbReference type="CDD" id="cd00037">
    <property type="entry name" value="CLECT"/>
    <property type="match status" value="1"/>
</dbReference>
<evidence type="ECO:0000313" key="9">
    <source>
        <dbReference type="EMBL" id="CAH0371169.1"/>
    </source>
</evidence>
<dbReference type="InterPro" id="IPR016187">
    <property type="entry name" value="CTDL_fold"/>
</dbReference>
<dbReference type="Proteomes" id="UP000789595">
    <property type="component" value="Unassembled WGS sequence"/>
</dbReference>
<feature type="transmembrane region" description="Helical" evidence="5">
    <location>
        <begin position="172"/>
        <end position="194"/>
    </location>
</feature>
<feature type="domain" description="RING-type" evidence="8">
    <location>
        <begin position="369"/>
        <end position="410"/>
    </location>
</feature>
<keyword evidence="5" id="KW-0812">Transmembrane</keyword>
<feature type="transmembrane region" description="Helical" evidence="5">
    <location>
        <begin position="238"/>
        <end position="261"/>
    </location>
</feature>
<gene>
    <name evidence="9" type="ORF">PECAL_3P10990</name>
</gene>
<dbReference type="OrthoDB" id="206942at2759"/>